<dbReference type="WBParaSite" id="maker-uti_cns_0005192-snap-gene-0.3-mRNA-1">
    <property type="protein sequence ID" value="maker-uti_cns_0005192-snap-gene-0.3-mRNA-1"/>
    <property type="gene ID" value="maker-uti_cns_0005192-snap-gene-0.3"/>
</dbReference>
<evidence type="ECO:0000313" key="3">
    <source>
        <dbReference type="Proteomes" id="UP000095280"/>
    </source>
</evidence>
<dbReference type="SUPFAM" id="SSF56496">
    <property type="entry name" value="Fibrinogen C-terminal domain-like"/>
    <property type="match status" value="2"/>
</dbReference>
<sequence>KMMLQLLLLLIVGLQLAELATPERTYWTSRDGLSDYEVASSRSMRSEVECLNVASSESAVQLVAFNASSGLCAHFRCRLDLSHCRKCRDVNKGDHQVWTAGSDCWTTVQHRVSGSVDFYRNWTQYQSEFGEGPDGNYWIGTICVSKLRIFGTYLACLHFSKFVQANLLEFIELHTEFKHSKSNMTIFTNPGLNSLHTLTSSGARKLRILMKDWNDSISWAEYSASQWGPESDNYYRLSAVRLLRQRRHRRLTVLQQRPAVQHERR</sequence>
<evidence type="ECO:0000256" key="1">
    <source>
        <dbReference type="SAM" id="SignalP"/>
    </source>
</evidence>
<dbReference type="GO" id="GO:0005615">
    <property type="term" value="C:extracellular space"/>
    <property type="evidence" value="ECO:0007669"/>
    <property type="project" value="TreeGrafter"/>
</dbReference>
<reference evidence="4" key="1">
    <citation type="submission" date="2016-11" db="UniProtKB">
        <authorList>
            <consortium name="WormBaseParasite"/>
        </authorList>
    </citation>
    <scope>IDENTIFICATION</scope>
</reference>
<protein>
    <submittedName>
        <fullName evidence="4">Fibrinogen C-terminal domain-containing protein</fullName>
    </submittedName>
</protein>
<dbReference type="Gene3D" id="3.90.215.10">
    <property type="entry name" value="Gamma Fibrinogen, chain A, domain 1"/>
    <property type="match status" value="1"/>
</dbReference>
<feature type="chain" id="PRO_5009320025" evidence="1">
    <location>
        <begin position="20"/>
        <end position="265"/>
    </location>
</feature>
<organism evidence="3 4">
    <name type="scientific">Macrostomum lignano</name>
    <dbReference type="NCBI Taxonomy" id="282301"/>
    <lineage>
        <taxon>Eukaryota</taxon>
        <taxon>Metazoa</taxon>
        <taxon>Spiralia</taxon>
        <taxon>Lophotrochozoa</taxon>
        <taxon>Platyhelminthes</taxon>
        <taxon>Rhabditophora</taxon>
        <taxon>Macrostomorpha</taxon>
        <taxon>Macrostomida</taxon>
        <taxon>Macrostomidae</taxon>
        <taxon>Macrostomum</taxon>
    </lineage>
</organism>
<name>A0A1I8HA10_9PLAT</name>
<proteinExistence type="predicted"/>
<dbReference type="InterPro" id="IPR014716">
    <property type="entry name" value="Fibrinogen_a/b/g_C_1"/>
</dbReference>
<feature type="domain" description="Fibrinogen C-terminal" evidence="2">
    <location>
        <begin position="82"/>
        <end position="245"/>
    </location>
</feature>
<keyword evidence="3" id="KW-1185">Reference proteome</keyword>
<dbReference type="PANTHER" id="PTHR19143:SF394">
    <property type="entry name" value="ANGIOPOIETIN-RELATED PROTEIN 3-LIKE"/>
    <property type="match status" value="1"/>
</dbReference>
<evidence type="ECO:0000259" key="2">
    <source>
        <dbReference type="SMART" id="SM00186"/>
    </source>
</evidence>
<dbReference type="Pfam" id="PF00147">
    <property type="entry name" value="Fibrinogen_C"/>
    <property type="match status" value="1"/>
</dbReference>
<dbReference type="InterPro" id="IPR036056">
    <property type="entry name" value="Fibrinogen-like_C"/>
</dbReference>
<dbReference type="AlphaFoldDB" id="A0A1I8HA10"/>
<accession>A0A1I8HA10</accession>
<evidence type="ECO:0000313" key="4">
    <source>
        <dbReference type="WBParaSite" id="maker-uti_cns_0005192-snap-gene-0.3-mRNA-1"/>
    </source>
</evidence>
<dbReference type="SMART" id="SM00186">
    <property type="entry name" value="FBG"/>
    <property type="match status" value="1"/>
</dbReference>
<dbReference type="PANTHER" id="PTHR19143">
    <property type="entry name" value="FIBRINOGEN/TENASCIN/ANGIOPOEITIN"/>
    <property type="match status" value="1"/>
</dbReference>
<dbReference type="Proteomes" id="UP000095280">
    <property type="component" value="Unplaced"/>
</dbReference>
<dbReference type="InterPro" id="IPR002181">
    <property type="entry name" value="Fibrinogen_a/b/g_C_dom"/>
</dbReference>
<dbReference type="InterPro" id="IPR050373">
    <property type="entry name" value="Fibrinogen_C-term_domain"/>
</dbReference>
<feature type="signal peptide" evidence="1">
    <location>
        <begin position="1"/>
        <end position="19"/>
    </location>
</feature>
<keyword evidence="1" id="KW-0732">Signal</keyword>